<dbReference type="EC" id="2.7.13.3" evidence="3"/>
<dbReference type="InterPro" id="IPR004358">
    <property type="entry name" value="Sig_transdc_His_kin-like_C"/>
</dbReference>
<comment type="subcellular location">
    <subcellularLocation>
        <location evidence="2">Cell membrane</location>
        <topology evidence="2">Multi-pass membrane protein</topology>
    </subcellularLocation>
</comment>
<dbReference type="PANTHER" id="PTHR43047">
    <property type="entry name" value="TWO-COMPONENT HISTIDINE PROTEIN KINASE"/>
    <property type="match status" value="1"/>
</dbReference>
<feature type="transmembrane region" description="Helical" evidence="12">
    <location>
        <begin position="149"/>
        <end position="170"/>
    </location>
</feature>
<sequence>MNVRRKLFITMITFIVGMGIIFAVVTQFLMRDVLQVMVEASRQDEIGEVSQSLKQYYEMNGDAWTGIEAYWTAHLPKMLEEKGASVILMSPDSHPVLTSGDTPFKKVQTFGIRSNLMLGERRIGTLIYHDEGAEFMSKLRIGVLSSTRFLLMIGTFVFVLVSLFLIYWLARRLTAPLRVLIPVLDRLGKGEYGIQAPVTSQDEYGKVAEAFNAMSGQLQQAESLRRNMAADVAHELRTPLTIISGKLELLQQEARPIPPEELLPLQDELIRLTRLVDELHQLSLAEAKKLPLERKPVDMLSLLERVVDHFAPDAQRKDVKLSLHSTSENTVLWVDAHRMTQVFYNLLTNAIRYTESGEVEVLIERQGDQHLRVSVRDTGMGIDAAHLPFLFERFYRMDEARARNSGGMGLGLAIAKQLILAHEGTIEVSSRLGEGSVFTVTLPFNKPTASE</sequence>
<evidence type="ECO:0000259" key="13">
    <source>
        <dbReference type="PROSITE" id="PS50109"/>
    </source>
</evidence>
<proteinExistence type="predicted"/>
<dbReference type="RefSeq" id="WP_236287929.1">
    <property type="nucleotide sequence ID" value="NZ_CAKMMW010000007.1"/>
</dbReference>
<evidence type="ECO:0000256" key="5">
    <source>
        <dbReference type="ARBA" id="ARBA00022553"/>
    </source>
</evidence>
<evidence type="ECO:0000259" key="14">
    <source>
        <dbReference type="PROSITE" id="PS50885"/>
    </source>
</evidence>
<dbReference type="Gene3D" id="3.30.565.10">
    <property type="entry name" value="Histidine kinase-like ATPase, C-terminal domain"/>
    <property type="match status" value="1"/>
</dbReference>
<dbReference type="PROSITE" id="PS50885">
    <property type="entry name" value="HAMP"/>
    <property type="match status" value="1"/>
</dbReference>
<dbReference type="SUPFAM" id="SSF55874">
    <property type="entry name" value="ATPase domain of HSP90 chaperone/DNA topoisomerase II/histidine kinase"/>
    <property type="match status" value="1"/>
</dbReference>
<organism evidence="15 16">
    <name type="scientific">Paenibacillus allorhizoplanae</name>
    <dbReference type="NCBI Taxonomy" id="2905648"/>
    <lineage>
        <taxon>Bacteria</taxon>
        <taxon>Bacillati</taxon>
        <taxon>Bacillota</taxon>
        <taxon>Bacilli</taxon>
        <taxon>Bacillales</taxon>
        <taxon>Paenibacillaceae</taxon>
        <taxon>Paenibacillus</taxon>
    </lineage>
</organism>
<dbReference type="InterPro" id="IPR003594">
    <property type="entry name" value="HATPase_dom"/>
</dbReference>
<dbReference type="InterPro" id="IPR003660">
    <property type="entry name" value="HAMP_dom"/>
</dbReference>
<dbReference type="CDD" id="cd06225">
    <property type="entry name" value="HAMP"/>
    <property type="match status" value="1"/>
</dbReference>
<dbReference type="SMART" id="SM00304">
    <property type="entry name" value="HAMP"/>
    <property type="match status" value="1"/>
</dbReference>
<dbReference type="InterPro" id="IPR005467">
    <property type="entry name" value="His_kinase_dom"/>
</dbReference>
<dbReference type="Proteomes" id="UP000838821">
    <property type="component" value="Unassembled WGS sequence"/>
</dbReference>
<dbReference type="Gene3D" id="6.10.340.10">
    <property type="match status" value="1"/>
</dbReference>
<dbReference type="InterPro" id="IPR003661">
    <property type="entry name" value="HisK_dim/P_dom"/>
</dbReference>
<dbReference type="SUPFAM" id="SSF47384">
    <property type="entry name" value="Homodimeric domain of signal transducing histidine kinase"/>
    <property type="match status" value="1"/>
</dbReference>
<dbReference type="EMBL" id="CAKMMW010000007">
    <property type="protein sequence ID" value="CAH1206110.1"/>
    <property type="molecule type" value="Genomic_DNA"/>
</dbReference>
<evidence type="ECO:0000313" key="15">
    <source>
        <dbReference type="EMBL" id="CAH1206110.1"/>
    </source>
</evidence>
<evidence type="ECO:0000256" key="7">
    <source>
        <dbReference type="ARBA" id="ARBA00022741"/>
    </source>
</evidence>
<feature type="domain" description="Histidine kinase" evidence="13">
    <location>
        <begin position="231"/>
        <end position="446"/>
    </location>
</feature>
<evidence type="ECO:0000256" key="4">
    <source>
        <dbReference type="ARBA" id="ARBA00022475"/>
    </source>
</evidence>
<dbReference type="InterPro" id="IPR036890">
    <property type="entry name" value="HATPase_C_sf"/>
</dbReference>
<dbReference type="PRINTS" id="PR00344">
    <property type="entry name" value="BCTRLSENSOR"/>
</dbReference>
<dbReference type="Pfam" id="PF02518">
    <property type="entry name" value="HATPase_c"/>
    <property type="match status" value="1"/>
</dbReference>
<protein>
    <recommendedName>
        <fullName evidence="3">histidine kinase</fullName>
        <ecNumber evidence="3">2.7.13.3</ecNumber>
    </recommendedName>
</protein>
<dbReference type="Gene3D" id="1.10.287.130">
    <property type="match status" value="1"/>
</dbReference>
<dbReference type="SMART" id="SM00387">
    <property type="entry name" value="HATPase_c"/>
    <property type="match status" value="1"/>
</dbReference>
<reference evidence="15" key="1">
    <citation type="submission" date="2022-01" db="EMBL/GenBank/DDBJ databases">
        <authorList>
            <person name="Criscuolo A."/>
        </authorList>
    </citation>
    <scope>NUCLEOTIDE SEQUENCE</scope>
    <source>
        <strain evidence="15">CIP111891</strain>
    </source>
</reference>
<dbReference type="SMART" id="SM00388">
    <property type="entry name" value="HisKA"/>
    <property type="match status" value="1"/>
</dbReference>
<dbReference type="Pfam" id="PF00672">
    <property type="entry name" value="HAMP"/>
    <property type="match status" value="1"/>
</dbReference>
<dbReference type="PROSITE" id="PS50109">
    <property type="entry name" value="HIS_KIN"/>
    <property type="match status" value="1"/>
</dbReference>
<keyword evidence="5" id="KW-0597">Phosphoprotein</keyword>
<evidence type="ECO:0000256" key="9">
    <source>
        <dbReference type="ARBA" id="ARBA00022840"/>
    </source>
</evidence>
<evidence type="ECO:0000256" key="3">
    <source>
        <dbReference type="ARBA" id="ARBA00012438"/>
    </source>
</evidence>
<evidence type="ECO:0000256" key="1">
    <source>
        <dbReference type="ARBA" id="ARBA00000085"/>
    </source>
</evidence>
<dbReference type="InterPro" id="IPR036097">
    <property type="entry name" value="HisK_dim/P_sf"/>
</dbReference>
<comment type="caution">
    <text evidence="15">The sequence shown here is derived from an EMBL/GenBank/DDBJ whole genome shotgun (WGS) entry which is preliminary data.</text>
</comment>
<keyword evidence="8 15" id="KW-0418">Kinase</keyword>
<evidence type="ECO:0000256" key="6">
    <source>
        <dbReference type="ARBA" id="ARBA00022679"/>
    </source>
</evidence>
<evidence type="ECO:0000256" key="2">
    <source>
        <dbReference type="ARBA" id="ARBA00004651"/>
    </source>
</evidence>
<keyword evidence="12" id="KW-0812">Transmembrane</keyword>
<dbReference type="CDD" id="cd00082">
    <property type="entry name" value="HisKA"/>
    <property type="match status" value="1"/>
</dbReference>
<keyword evidence="6 15" id="KW-0808">Transferase</keyword>
<name>A0ABM9C771_9BACL</name>
<keyword evidence="4" id="KW-1003">Cell membrane</keyword>
<dbReference type="GO" id="GO:0004673">
    <property type="term" value="F:protein histidine kinase activity"/>
    <property type="evidence" value="ECO:0007669"/>
    <property type="project" value="UniProtKB-EC"/>
</dbReference>
<evidence type="ECO:0000256" key="8">
    <source>
        <dbReference type="ARBA" id="ARBA00022777"/>
    </source>
</evidence>
<dbReference type="PANTHER" id="PTHR43047:SF72">
    <property type="entry name" value="OSMOSENSING HISTIDINE PROTEIN KINASE SLN1"/>
    <property type="match status" value="1"/>
</dbReference>
<gene>
    <name evidence="15" type="primary">rcsC_12</name>
    <name evidence="15" type="ORF">PAECIP111891_02793</name>
</gene>
<evidence type="ECO:0000256" key="10">
    <source>
        <dbReference type="ARBA" id="ARBA00023012"/>
    </source>
</evidence>
<evidence type="ECO:0000313" key="16">
    <source>
        <dbReference type="Proteomes" id="UP000838821"/>
    </source>
</evidence>
<keyword evidence="12" id="KW-1133">Transmembrane helix</keyword>
<keyword evidence="16" id="KW-1185">Reference proteome</keyword>
<evidence type="ECO:0000256" key="11">
    <source>
        <dbReference type="ARBA" id="ARBA00023136"/>
    </source>
</evidence>
<evidence type="ECO:0000256" key="12">
    <source>
        <dbReference type="SAM" id="Phobius"/>
    </source>
</evidence>
<comment type="catalytic activity">
    <reaction evidence="1">
        <text>ATP + protein L-histidine = ADP + protein N-phospho-L-histidine.</text>
        <dbReference type="EC" id="2.7.13.3"/>
    </reaction>
</comment>
<accession>A0ABM9C771</accession>
<keyword evidence="11 12" id="KW-0472">Membrane</keyword>
<keyword evidence="9" id="KW-0067">ATP-binding</keyword>
<dbReference type="Pfam" id="PF00512">
    <property type="entry name" value="HisKA"/>
    <property type="match status" value="1"/>
</dbReference>
<feature type="domain" description="HAMP" evidence="14">
    <location>
        <begin position="171"/>
        <end position="223"/>
    </location>
</feature>
<dbReference type="SUPFAM" id="SSF158472">
    <property type="entry name" value="HAMP domain-like"/>
    <property type="match status" value="1"/>
</dbReference>
<feature type="transmembrane region" description="Helical" evidence="12">
    <location>
        <begin position="7"/>
        <end position="30"/>
    </location>
</feature>
<keyword evidence="10" id="KW-0902">Two-component regulatory system</keyword>
<keyword evidence="7" id="KW-0547">Nucleotide-binding</keyword>